<protein>
    <submittedName>
        <fullName evidence="1">Uncharacterized protein</fullName>
    </submittedName>
</protein>
<gene>
    <name evidence="1" type="ORF">PCE31106_04647</name>
</gene>
<reference evidence="1 2" key="1">
    <citation type="submission" date="2019-08" db="EMBL/GenBank/DDBJ databases">
        <authorList>
            <person name="Peeters C."/>
        </authorList>
    </citation>
    <scope>NUCLEOTIDE SEQUENCE [LARGE SCALE GENOMIC DNA]</scope>
    <source>
        <strain evidence="1 2">LMG 31106</strain>
    </source>
</reference>
<proteinExistence type="predicted"/>
<name>A0A5E4YPL4_9BURK</name>
<dbReference type="Proteomes" id="UP000384354">
    <property type="component" value="Unassembled WGS sequence"/>
</dbReference>
<dbReference type="AlphaFoldDB" id="A0A5E4YPL4"/>
<accession>A0A5E4YPL4</accession>
<evidence type="ECO:0000313" key="1">
    <source>
        <dbReference type="EMBL" id="VVE50746.1"/>
    </source>
</evidence>
<evidence type="ECO:0000313" key="2">
    <source>
        <dbReference type="Proteomes" id="UP000384354"/>
    </source>
</evidence>
<sequence length="489" mass="53947">MPGNDQAPEVNWKHLQEFAQARSPESRQIALTALISGKFLPKFADAPEILEGKRLTLIDAVSQETPRLRLLAIAEIMRLGQVVKRWQPEIMAALEPAFVSELPPMSLLDEADDRLNLARALSHFQREWLVDYLATSIVEEEQGEKARAELMAALLVRSETLAAAIAKLAARFKTLRPSTDSPANTVARRLTRTLSALRACLPELDIEAGTEIGVALNAVVEDAFSASGRPDDEKAKIELVRETLLVLHDIVRTRFSVVADATTYRVVTLAKRFWRSSSWPDDLAGALGKLITDVSEALILLGRQGRRDQSLLDQLDILCKYPERARAISRSLAARHIELDESVRKWLSRERDTDSTLSSYAAEEIVASNANASASIGLALQTVREARAMAAGLREPLLSGLEIYEPNLTGATRALLDTVNASAVEIEQVARLRGISLYGNRGEEIDVAPKFFEIVGATPRSRMTVKQPAIVRIRENGDIREVILKGLVE</sequence>
<organism evidence="1 2">
    <name type="scientific">Pandoraea cepalis</name>
    <dbReference type="NCBI Taxonomy" id="2508294"/>
    <lineage>
        <taxon>Bacteria</taxon>
        <taxon>Pseudomonadati</taxon>
        <taxon>Pseudomonadota</taxon>
        <taxon>Betaproteobacteria</taxon>
        <taxon>Burkholderiales</taxon>
        <taxon>Burkholderiaceae</taxon>
        <taxon>Pandoraea</taxon>
    </lineage>
</organism>
<dbReference type="EMBL" id="CABPSL010000030">
    <property type="protein sequence ID" value="VVE50746.1"/>
    <property type="molecule type" value="Genomic_DNA"/>
</dbReference>
<dbReference type="OrthoDB" id="9148717at2"/>
<dbReference type="RefSeq" id="WP_150564811.1">
    <property type="nucleotide sequence ID" value="NZ_CABPSL010000030.1"/>
</dbReference>